<dbReference type="SUPFAM" id="SSF50249">
    <property type="entry name" value="Nucleic acid-binding proteins"/>
    <property type="match status" value="2"/>
</dbReference>
<reference evidence="1 2" key="1">
    <citation type="submission" date="2024-03" db="EMBL/GenBank/DDBJ databases">
        <title>Adaptation during the transition from Ophiocordyceps entomopathogen to insect associate is accompanied by gene loss and intensified selection.</title>
        <authorList>
            <person name="Ward C.M."/>
            <person name="Onetto C.A."/>
            <person name="Borneman A.R."/>
        </authorList>
    </citation>
    <scope>NUCLEOTIDE SEQUENCE [LARGE SCALE GENOMIC DNA]</scope>
    <source>
        <strain evidence="1">AWRI1</strain>
        <tissue evidence="1">Single Adult Female</tissue>
    </source>
</reference>
<accession>A0AAN9TVN6</accession>
<evidence type="ECO:0000313" key="2">
    <source>
        <dbReference type="Proteomes" id="UP001367676"/>
    </source>
</evidence>
<dbReference type="EMBL" id="JBBCAQ010000006">
    <property type="protein sequence ID" value="KAK7603610.1"/>
    <property type="molecule type" value="Genomic_DNA"/>
</dbReference>
<dbReference type="InterPro" id="IPR012340">
    <property type="entry name" value="NA-bd_OB-fold"/>
</dbReference>
<proteinExistence type="predicted"/>
<keyword evidence="2" id="KW-1185">Reference proteome</keyword>
<dbReference type="Gene3D" id="2.40.50.140">
    <property type="entry name" value="Nucleic acid-binding proteins"/>
    <property type="match status" value="2"/>
</dbReference>
<protein>
    <recommendedName>
        <fullName evidence="3">Replication protein A OB domain-containing protein</fullName>
    </recommendedName>
</protein>
<sequence>MANITKIEELEGGEKCTIRGKVTYKSDKLTTKKSNRFEFSLYDGHYLRCVCFSYKVRNKYEELFKLIQAGEYYTIQNAEIEVNSEYHYLEINLKSNSKITVCNDELNIPPHADIIGISDVVDLKFHLEKPSSKIISTAGFITCIHEPEKRTLRNGEEEQLRKIEITHGNENLFVTIWNNNPGYNIDFEVGNVVVVENCLLTEYDNELDVNVGQRHSKLTINPDWIKLTVVIDEEPEIMALGNELKILTF</sequence>
<evidence type="ECO:0008006" key="3">
    <source>
        <dbReference type="Google" id="ProtNLM"/>
    </source>
</evidence>
<evidence type="ECO:0000313" key="1">
    <source>
        <dbReference type="EMBL" id="KAK7603610.1"/>
    </source>
</evidence>
<dbReference type="AlphaFoldDB" id="A0AAN9TVN6"/>
<comment type="caution">
    <text evidence="1">The sequence shown here is derived from an EMBL/GenBank/DDBJ whole genome shotgun (WGS) entry which is preliminary data.</text>
</comment>
<name>A0AAN9TVN6_9HEMI</name>
<gene>
    <name evidence="1" type="ORF">V9T40_003609</name>
</gene>
<dbReference type="Proteomes" id="UP001367676">
    <property type="component" value="Unassembled WGS sequence"/>
</dbReference>
<organism evidence="1 2">
    <name type="scientific">Parthenolecanium corni</name>
    <dbReference type="NCBI Taxonomy" id="536013"/>
    <lineage>
        <taxon>Eukaryota</taxon>
        <taxon>Metazoa</taxon>
        <taxon>Ecdysozoa</taxon>
        <taxon>Arthropoda</taxon>
        <taxon>Hexapoda</taxon>
        <taxon>Insecta</taxon>
        <taxon>Pterygota</taxon>
        <taxon>Neoptera</taxon>
        <taxon>Paraneoptera</taxon>
        <taxon>Hemiptera</taxon>
        <taxon>Sternorrhyncha</taxon>
        <taxon>Coccoidea</taxon>
        <taxon>Coccidae</taxon>
        <taxon>Parthenolecanium</taxon>
    </lineage>
</organism>